<reference evidence="1" key="1">
    <citation type="journal article" date="2016" name="Insect Biochem. Mol. Biol.">
        <title>Multifaceted biological insights from a draft genome sequence of the tobacco hornworm moth, Manduca sexta.</title>
        <authorList>
            <person name="Kanost M.R."/>
            <person name="Arrese E.L."/>
            <person name="Cao X."/>
            <person name="Chen Y.R."/>
            <person name="Chellapilla S."/>
            <person name="Goldsmith M.R."/>
            <person name="Grosse-Wilde E."/>
            <person name="Heckel D.G."/>
            <person name="Herndon N."/>
            <person name="Jiang H."/>
            <person name="Papanicolaou A."/>
            <person name="Qu J."/>
            <person name="Soulages J.L."/>
            <person name="Vogel H."/>
            <person name="Walters J."/>
            <person name="Waterhouse R.M."/>
            <person name="Ahn S.J."/>
            <person name="Almeida F.C."/>
            <person name="An C."/>
            <person name="Aqrawi P."/>
            <person name="Bretschneider A."/>
            <person name="Bryant W.B."/>
            <person name="Bucks S."/>
            <person name="Chao H."/>
            <person name="Chevignon G."/>
            <person name="Christen J.M."/>
            <person name="Clarke D.F."/>
            <person name="Dittmer N.T."/>
            <person name="Ferguson L.C.F."/>
            <person name="Garavelou S."/>
            <person name="Gordon K.H.J."/>
            <person name="Gunaratna R.T."/>
            <person name="Han Y."/>
            <person name="Hauser F."/>
            <person name="He Y."/>
            <person name="Heidel-Fischer H."/>
            <person name="Hirsh A."/>
            <person name="Hu Y."/>
            <person name="Jiang H."/>
            <person name="Kalra D."/>
            <person name="Klinner C."/>
            <person name="Konig C."/>
            <person name="Kovar C."/>
            <person name="Kroll A.R."/>
            <person name="Kuwar S.S."/>
            <person name="Lee S.L."/>
            <person name="Lehman R."/>
            <person name="Li K."/>
            <person name="Li Z."/>
            <person name="Liang H."/>
            <person name="Lovelace S."/>
            <person name="Lu Z."/>
            <person name="Mansfield J.H."/>
            <person name="McCulloch K.J."/>
            <person name="Mathew T."/>
            <person name="Morton B."/>
            <person name="Muzny D.M."/>
            <person name="Neunemann D."/>
            <person name="Ongeri F."/>
            <person name="Pauchet Y."/>
            <person name="Pu L.L."/>
            <person name="Pyrousis I."/>
            <person name="Rao X.J."/>
            <person name="Redding A."/>
            <person name="Roesel C."/>
            <person name="Sanchez-Gracia A."/>
            <person name="Schaack S."/>
            <person name="Shukla A."/>
            <person name="Tetreau G."/>
            <person name="Wang Y."/>
            <person name="Xiong G.H."/>
            <person name="Traut W."/>
            <person name="Walsh T.K."/>
            <person name="Worley K.C."/>
            <person name="Wu D."/>
            <person name="Wu W."/>
            <person name="Wu Y.Q."/>
            <person name="Zhang X."/>
            <person name="Zou Z."/>
            <person name="Zucker H."/>
            <person name="Briscoe A.D."/>
            <person name="Burmester T."/>
            <person name="Clem R.J."/>
            <person name="Feyereisen R."/>
            <person name="Grimmelikhuijzen C.J.P."/>
            <person name="Hamodrakas S.J."/>
            <person name="Hansson B.S."/>
            <person name="Huguet E."/>
            <person name="Jermiin L.S."/>
            <person name="Lan Q."/>
            <person name="Lehman H.K."/>
            <person name="Lorenzen M."/>
            <person name="Merzendorfer H."/>
            <person name="Michalopoulos I."/>
            <person name="Morton D.B."/>
            <person name="Muthukrishnan S."/>
            <person name="Oakeshott J.G."/>
            <person name="Palmer W."/>
            <person name="Park Y."/>
            <person name="Passarelli A.L."/>
            <person name="Rozas J."/>
            <person name="Schwartz L.M."/>
            <person name="Smith W."/>
            <person name="Southgate A."/>
            <person name="Vilcinskas A."/>
            <person name="Vogt R."/>
            <person name="Wang P."/>
            <person name="Werren J."/>
            <person name="Yu X.Q."/>
            <person name="Zhou J.J."/>
            <person name="Brown S.J."/>
            <person name="Scherer S.E."/>
            <person name="Richards S."/>
            <person name="Blissard G.W."/>
        </authorList>
    </citation>
    <scope>NUCLEOTIDE SEQUENCE</scope>
</reference>
<dbReference type="EMBL" id="JH668500">
    <property type="protein sequence ID" value="KAG6455892.1"/>
    <property type="molecule type" value="Genomic_DNA"/>
</dbReference>
<evidence type="ECO:0000313" key="1">
    <source>
        <dbReference type="EMBL" id="KAG6455892.1"/>
    </source>
</evidence>
<proteinExistence type="predicted"/>
<dbReference type="Proteomes" id="UP000791440">
    <property type="component" value="Unassembled WGS sequence"/>
</dbReference>
<accession>A0A921ZDE0</accession>
<protein>
    <submittedName>
        <fullName evidence="1">Uncharacterized protein</fullName>
    </submittedName>
</protein>
<dbReference type="AlphaFoldDB" id="A0A921ZDE0"/>
<reference evidence="1" key="2">
    <citation type="submission" date="2020-12" db="EMBL/GenBank/DDBJ databases">
        <authorList>
            <person name="Kanost M."/>
        </authorList>
    </citation>
    <scope>NUCLEOTIDE SEQUENCE</scope>
</reference>
<name>A0A921ZDE0_MANSE</name>
<evidence type="ECO:0000313" key="2">
    <source>
        <dbReference type="Proteomes" id="UP000791440"/>
    </source>
</evidence>
<sequence>MNFEIFRLLVNSIWKPKSFILLSLHLIECNPSMKMATLQPVPPRVSLAPWNGKHEGSFININPFLTNSLLQALVEESELKKRVQRYRDVA</sequence>
<gene>
    <name evidence="1" type="ORF">O3G_MSEX009432</name>
</gene>
<keyword evidence="2" id="KW-1185">Reference proteome</keyword>
<comment type="caution">
    <text evidence="1">The sequence shown here is derived from an EMBL/GenBank/DDBJ whole genome shotgun (WGS) entry which is preliminary data.</text>
</comment>
<organism evidence="1 2">
    <name type="scientific">Manduca sexta</name>
    <name type="common">Tobacco hawkmoth</name>
    <name type="synonym">Tobacco hornworm</name>
    <dbReference type="NCBI Taxonomy" id="7130"/>
    <lineage>
        <taxon>Eukaryota</taxon>
        <taxon>Metazoa</taxon>
        <taxon>Ecdysozoa</taxon>
        <taxon>Arthropoda</taxon>
        <taxon>Hexapoda</taxon>
        <taxon>Insecta</taxon>
        <taxon>Pterygota</taxon>
        <taxon>Neoptera</taxon>
        <taxon>Endopterygota</taxon>
        <taxon>Lepidoptera</taxon>
        <taxon>Glossata</taxon>
        <taxon>Ditrysia</taxon>
        <taxon>Bombycoidea</taxon>
        <taxon>Sphingidae</taxon>
        <taxon>Sphinginae</taxon>
        <taxon>Sphingini</taxon>
        <taxon>Manduca</taxon>
    </lineage>
</organism>